<feature type="transmembrane region" description="Helical" evidence="2">
    <location>
        <begin position="73"/>
        <end position="99"/>
    </location>
</feature>
<evidence type="ECO:0000256" key="2">
    <source>
        <dbReference type="SAM" id="Phobius"/>
    </source>
</evidence>
<dbReference type="AlphaFoldDB" id="A0A1X1QW07"/>
<accession>A0A1X1QW07</accession>
<protein>
    <recommendedName>
        <fullName evidence="3">DUF732 domain-containing protein</fullName>
    </recommendedName>
</protein>
<name>A0A1X1QW07_MYCBE</name>
<keyword evidence="2" id="KW-1133">Transmembrane helix</keyword>
<dbReference type="STRING" id="56425.AWB93_24300"/>
<proteinExistence type="predicted"/>
<evidence type="ECO:0000313" key="4">
    <source>
        <dbReference type="EMBL" id="ORU95503.1"/>
    </source>
</evidence>
<evidence type="ECO:0000256" key="1">
    <source>
        <dbReference type="SAM" id="MobiDB-lite"/>
    </source>
</evidence>
<organism evidence="4 5">
    <name type="scientific">Mycobacterium bohemicum</name>
    <dbReference type="NCBI Taxonomy" id="56425"/>
    <lineage>
        <taxon>Bacteria</taxon>
        <taxon>Bacillati</taxon>
        <taxon>Actinomycetota</taxon>
        <taxon>Actinomycetes</taxon>
        <taxon>Mycobacteriales</taxon>
        <taxon>Mycobacteriaceae</taxon>
        <taxon>Mycobacterium</taxon>
    </lineage>
</organism>
<feature type="region of interest" description="Disordered" evidence="1">
    <location>
        <begin position="105"/>
        <end position="130"/>
    </location>
</feature>
<feature type="domain" description="DUF732" evidence="3">
    <location>
        <begin position="138"/>
        <end position="207"/>
    </location>
</feature>
<reference evidence="4 5" key="1">
    <citation type="submission" date="2016-01" db="EMBL/GenBank/DDBJ databases">
        <title>The new phylogeny of the genus Mycobacterium.</title>
        <authorList>
            <person name="Tarcisio F."/>
            <person name="Conor M."/>
            <person name="Antonella G."/>
            <person name="Elisabetta G."/>
            <person name="Giulia F.S."/>
            <person name="Sara T."/>
            <person name="Anna F."/>
            <person name="Clotilde B."/>
            <person name="Roberto B."/>
            <person name="Veronica D.S."/>
            <person name="Fabio R."/>
            <person name="Monica P."/>
            <person name="Olivier J."/>
            <person name="Enrico T."/>
            <person name="Nicola S."/>
        </authorList>
    </citation>
    <scope>NUCLEOTIDE SEQUENCE [LARGE SCALE GENOMIC DNA]</scope>
    <source>
        <strain evidence="4 5">DSM 44277</strain>
    </source>
</reference>
<evidence type="ECO:0000313" key="5">
    <source>
        <dbReference type="Proteomes" id="UP000193990"/>
    </source>
</evidence>
<feature type="compositionally biased region" description="Pro residues" evidence="1">
    <location>
        <begin position="111"/>
        <end position="125"/>
    </location>
</feature>
<sequence length="255" mass="27275">MRDRETIDSELRLIALHRRSILEQGGQPSSQQLDELLDERLGHRPASAKTAVLEARENRAVAPRRATFRRKGLLLRFGPLAVLPLSLIAVAAVCVVMFATRSPAPAAQPEAAPPSSAPPVPPAPAAPRAQAPPADIVDTVFINVLKRNGVPVPSNEYATTHGHAVCDFLANRPNLTEAIGFVQRTTVWDATQSANFTAGAVVSYCPQYEGASVQPMQPAVEGALTDMQNIDRDLQRIQGDLQGIEHGLPALPGQG</sequence>
<dbReference type="EMBL" id="LQOK01000048">
    <property type="protein sequence ID" value="ORU95503.1"/>
    <property type="molecule type" value="Genomic_DNA"/>
</dbReference>
<dbReference type="InterPro" id="IPR007969">
    <property type="entry name" value="DUF732"/>
</dbReference>
<gene>
    <name evidence="4" type="ORF">AWB93_24300</name>
</gene>
<dbReference type="Pfam" id="PF05305">
    <property type="entry name" value="DUF732"/>
    <property type="match status" value="1"/>
</dbReference>
<keyword evidence="2" id="KW-0472">Membrane</keyword>
<keyword evidence="5" id="KW-1185">Reference proteome</keyword>
<evidence type="ECO:0000259" key="3">
    <source>
        <dbReference type="Pfam" id="PF05305"/>
    </source>
</evidence>
<dbReference type="Proteomes" id="UP000193990">
    <property type="component" value="Unassembled WGS sequence"/>
</dbReference>
<keyword evidence="2" id="KW-0812">Transmembrane</keyword>
<dbReference type="RefSeq" id="WP_085183357.1">
    <property type="nucleotide sequence ID" value="NZ_JACKSV010000042.1"/>
</dbReference>
<comment type="caution">
    <text evidence="4">The sequence shown here is derived from an EMBL/GenBank/DDBJ whole genome shotgun (WGS) entry which is preliminary data.</text>
</comment>